<dbReference type="EMBL" id="CP137642">
    <property type="protein sequence ID" value="WOX57686.1"/>
    <property type="molecule type" value="Genomic_DNA"/>
</dbReference>
<dbReference type="Proteomes" id="UP001305652">
    <property type="component" value="Chromosome"/>
</dbReference>
<dbReference type="GO" id="GO:0016779">
    <property type="term" value="F:nucleotidyltransferase activity"/>
    <property type="evidence" value="ECO:0007669"/>
    <property type="project" value="UniProtKB-KW"/>
</dbReference>
<dbReference type="AlphaFoldDB" id="A0AAX4FUR6"/>
<dbReference type="KEGG" id="mrc:R6Y96_00055"/>
<dbReference type="SUPFAM" id="SSF54197">
    <property type="entry name" value="HIT-like"/>
    <property type="match status" value="1"/>
</dbReference>
<evidence type="ECO:0000313" key="1">
    <source>
        <dbReference type="EMBL" id="WOX57686.1"/>
    </source>
</evidence>
<name>A0AAX4FUR6_9EURY</name>
<dbReference type="RefSeq" id="WP_318621395.1">
    <property type="nucleotide sequence ID" value="NZ_CP137642.1"/>
</dbReference>
<dbReference type="Gene3D" id="3.30.428.10">
    <property type="entry name" value="HIT-like"/>
    <property type="match status" value="1"/>
</dbReference>
<protein>
    <submittedName>
        <fullName evidence="1">Galactose-1-phosphate uridylyltransferase</fullName>
    </submittedName>
</protein>
<keyword evidence="1" id="KW-0548">Nucleotidyltransferase</keyword>
<organism evidence="1 2">
    <name type="scientific">Methanoculleus receptaculi</name>
    <dbReference type="NCBI Taxonomy" id="394967"/>
    <lineage>
        <taxon>Archaea</taxon>
        <taxon>Methanobacteriati</taxon>
        <taxon>Methanobacteriota</taxon>
        <taxon>Stenosarchaea group</taxon>
        <taxon>Methanomicrobia</taxon>
        <taxon>Methanomicrobiales</taxon>
        <taxon>Methanomicrobiaceae</taxon>
        <taxon>Methanoculleus</taxon>
    </lineage>
</organism>
<gene>
    <name evidence="1" type="ORF">R6Y96_00055</name>
</gene>
<dbReference type="GeneID" id="85731502"/>
<keyword evidence="1" id="KW-0808">Transferase</keyword>
<dbReference type="InterPro" id="IPR036265">
    <property type="entry name" value="HIT-like_sf"/>
</dbReference>
<reference evidence="1 2" key="1">
    <citation type="submission" date="2023-10" db="EMBL/GenBank/DDBJ databases">
        <title>The complete genome sequence of Methanoculleus receptaculi DSM 18860.</title>
        <authorList>
            <person name="Lai S.-J."/>
            <person name="You Y.-T."/>
            <person name="Chen S.-C."/>
        </authorList>
    </citation>
    <scope>NUCLEOTIDE SEQUENCE [LARGE SCALE GENOMIC DNA]</scope>
    <source>
        <strain evidence="1 2">DSM 18860</strain>
    </source>
</reference>
<accession>A0AAX4FUR6</accession>
<proteinExistence type="predicted"/>
<sequence>MFTIEETRTRRGILQYRRESLTGLQCRISPGRMEREIDTAPIMPPSRDDCPFCPGVLETSTPTFEDGSRIRRGESVTFPNLYPFAGRHVVTVITPEHAPDRFERKNLTDAISSTFEALIRFPGYASINWNYLPSAGASIFHPHLQGIADEKPTHLAEIYLTAGRRYLAKHGHPYWDDFVEHERTSERFLFEDEIFWSANPVPLGEREVRGILPISTLEEFEPHIEPLADGILRVIDFYRGLGTYAFNAAIYFDRDGNSGSGHRAFCSIIARLNPNTLSMCDSAFMERLHLEPVILTLPEDLGALFRRKRSGKTSTTH</sequence>
<keyword evidence="2" id="KW-1185">Reference proteome</keyword>
<evidence type="ECO:0000313" key="2">
    <source>
        <dbReference type="Proteomes" id="UP001305652"/>
    </source>
</evidence>